<accession>A0ACC0LXU5</accession>
<protein>
    <submittedName>
        <fullName evidence="1">Uncharacterized protein</fullName>
    </submittedName>
</protein>
<keyword evidence="2" id="KW-1185">Reference proteome</keyword>
<evidence type="ECO:0000313" key="1">
    <source>
        <dbReference type="EMBL" id="KAI8533407.1"/>
    </source>
</evidence>
<reference evidence="1" key="1">
    <citation type="submission" date="2022-02" db="EMBL/GenBank/DDBJ databases">
        <title>Plant Genome Project.</title>
        <authorList>
            <person name="Zhang R.-G."/>
        </authorList>
    </citation>
    <scope>NUCLEOTIDE SEQUENCE</scope>
    <source>
        <strain evidence="1">AT1</strain>
    </source>
</reference>
<evidence type="ECO:0000313" key="2">
    <source>
        <dbReference type="Proteomes" id="UP001062846"/>
    </source>
</evidence>
<gene>
    <name evidence="1" type="ORF">RHMOL_Rhmol10G0007200</name>
</gene>
<dbReference type="EMBL" id="CM046397">
    <property type="protein sequence ID" value="KAI8533407.1"/>
    <property type="molecule type" value="Genomic_DNA"/>
</dbReference>
<dbReference type="Proteomes" id="UP001062846">
    <property type="component" value="Chromosome 10"/>
</dbReference>
<sequence length="86" mass="9559">MLKTTAMMQSPDIIINVKEKHMAPSHFSGSSTAKLPRNVDPRTFWRPEKTREPAGFAKVRKLYKAPNFFKPNNSEAAAGTIAQCAP</sequence>
<proteinExistence type="predicted"/>
<name>A0ACC0LXU5_RHOML</name>
<organism evidence="1 2">
    <name type="scientific">Rhododendron molle</name>
    <name type="common">Chinese azalea</name>
    <name type="synonym">Azalea mollis</name>
    <dbReference type="NCBI Taxonomy" id="49168"/>
    <lineage>
        <taxon>Eukaryota</taxon>
        <taxon>Viridiplantae</taxon>
        <taxon>Streptophyta</taxon>
        <taxon>Embryophyta</taxon>
        <taxon>Tracheophyta</taxon>
        <taxon>Spermatophyta</taxon>
        <taxon>Magnoliopsida</taxon>
        <taxon>eudicotyledons</taxon>
        <taxon>Gunneridae</taxon>
        <taxon>Pentapetalae</taxon>
        <taxon>asterids</taxon>
        <taxon>Ericales</taxon>
        <taxon>Ericaceae</taxon>
        <taxon>Ericoideae</taxon>
        <taxon>Rhodoreae</taxon>
        <taxon>Rhododendron</taxon>
    </lineage>
</organism>
<comment type="caution">
    <text evidence="1">The sequence shown here is derived from an EMBL/GenBank/DDBJ whole genome shotgun (WGS) entry which is preliminary data.</text>
</comment>